<dbReference type="Proteomes" id="UP000244817">
    <property type="component" value="Unassembled WGS sequence"/>
</dbReference>
<reference evidence="1 2" key="1">
    <citation type="submission" date="2018-04" db="EMBL/GenBank/DDBJ databases">
        <title>Pelagivirga bohaiensis gen. nov., sp. nov., a bacterium isolated from the Bohai Sea.</title>
        <authorList>
            <person name="Ji X."/>
        </authorList>
    </citation>
    <scope>NUCLEOTIDE SEQUENCE [LARGE SCALE GENOMIC DNA]</scope>
    <source>
        <strain evidence="1 2">BH-SD16</strain>
    </source>
</reference>
<organism evidence="1 2">
    <name type="scientific">Thalassorhabdomicrobium marinisediminis</name>
    <dbReference type="NCBI Taxonomy" id="2170577"/>
    <lineage>
        <taxon>Bacteria</taxon>
        <taxon>Pseudomonadati</taxon>
        <taxon>Pseudomonadota</taxon>
        <taxon>Alphaproteobacteria</taxon>
        <taxon>Rhodobacterales</taxon>
        <taxon>Paracoccaceae</taxon>
        <taxon>Thalassorhabdomicrobium</taxon>
    </lineage>
</organism>
<comment type="caution">
    <text evidence="1">The sequence shown here is derived from an EMBL/GenBank/DDBJ whole genome shotgun (WGS) entry which is preliminary data.</text>
</comment>
<name>A0A2T7FTW1_9RHOB</name>
<gene>
    <name evidence="1" type="ORF">DC363_14020</name>
</gene>
<evidence type="ECO:0000313" key="1">
    <source>
        <dbReference type="EMBL" id="PVA05596.1"/>
    </source>
</evidence>
<proteinExistence type="predicted"/>
<dbReference type="EMBL" id="QCYG01000009">
    <property type="protein sequence ID" value="PVA05596.1"/>
    <property type="molecule type" value="Genomic_DNA"/>
</dbReference>
<dbReference type="AlphaFoldDB" id="A0A2T7FTW1"/>
<accession>A0A2T7FTW1</accession>
<keyword evidence="2" id="KW-1185">Reference proteome</keyword>
<sequence length="142" mass="16138">MLTEASVRVTNLPAVFVRVNAYKPAGGTMLLDRLVTDEEEAVHTKLLSKYQALEEEYEGQDEISDEIDTRLGVLEAEIDKLETRVLIFDQMEIWRAGAFVTLDRYGTLTVYRSYDHFTSDESVEDSIIADEYTFTPGGRQFG</sequence>
<protein>
    <submittedName>
        <fullName evidence="1">Uncharacterized protein</fullName>
    </submittedName>
</protein>
<evidence type="ECO:0000313" key="2">
    <source>
        <dbReference type="Proteomes" id="UP000244817"/>
    </source>
</evidence>